<dbReference type="EMBL" id="UOFP01000320">
    <property type="protein sequence ID" value="VAW90328.1"/>
    <property type="molecule type" value="Genomic_DNA"/>
</dbReference>
<name>A0A3B0ZA92_9ZZZZ</name>
<keyword evidence="1 2" id="KW-0378">Hydrolase</keyword>
<proteinExistence type="predicted"/>
<evidence type="ECO:0000256" key="1">
    <source>
        <dbReference type="ARBA" id="ARBA00022801"/>
    </source>
</evidence>
<dbReference type="GO" id="GO:0004668">
    <property type="term" value="F:protein-arginine deiminase activity"/>
    <property type="evidence" value="ECO:0007669"/>
    <property type="project" value="InterPro"/>
</dbReference>
<dbReference type="AlphaFoldDB" id="A0A3B0ZA92"/>
<organism evidence="2">
    <name type="scientific">hydrothermal vent metagenome</name>
    <dbReference type="NCBI Taxonomy" id="652676"/>
    <lineage>
        <taxon>unclassified sequences</taxon>
        <taxon>metagenomes</taxon>
        <taxon>ecological metagenomes</taxon>
    </lineage>
</organism>
<protein>
    <submittedName>
        <fullName evidence="2">Agmatine deiminase</fullName>
        <ecNumber evidence="2">3.5.3.12</ecNumber>
    </submittedName>
</protein>
<dbReference type="Gene3D" id="3.75.10.10">
    <property type="entry name" value="L-arginine/glycine Amidinotransferase, Chain A"/>
    <property type="match status" value="1"/>
</dbReference>
<dbReference type="SUPFAM" id="SSF55909">
    <property type="entry name" value="Pentein"/>
    <property type="match status" value="1"/>
</dbReference>
<evidence type="ECO:0000313" key="2">
    <source>
        <dbReference type="EMBL" id="VAW90328.1"/>
    </source>
</evidence>
<dbReference type="PANTHER" id="PTHR31377:SF0">
    <property type="entry name" value="AGMATINE DEIMINASE-RELATED"/>
    <property type="match status" value="1"/>
</dbReference>
<dbReference type="GO" id="GO:0047632">
    <property type="term" value="F:agmatine deiminase activity"/>
    <property type="evidence" value="ECO:0007669"/>
    <property type="project" value="UniProtKB-EC"/>
</dbReference>
<sequence>MPARPINNVVTLPAEWAPQSAIMLTWPHQGTDWHPHLNQVEAVFVAITKQVAARQNVIISANSEAHRQQILTQLTAAAVELDRVKLYLVDSNDSWARDHGPITVFQDGKPQLLDFTFNAWGNKFSAELDNQITAKLHAAGAFHDTPFTTVEMVLEGGSIESDGCGTLLTTANCLLTTTRNGKMSRSEIERQLCQLFGLSRVLWLDDGYLAGDDTDSHIDTLARFCNAKTIAYVSCNDPDNEHYPALKRMQQQLQAIRTVAGNPYTLIPLPWPETKRNASGDKLPASYANFLIINGAVLVPTYDDPQDTVALECIQRGFPEREIIGIPSLPLIQQLGSLHCVTMQLPEGVLA</sequence>
<dbReference type="EC" id="3.5.3.12" evidence="2"/>
<dbReference type="GO" id="GO:0009446">
    <property type="term" value="P:putrescine biosynthetic process"/>
    <property type="evidence" value="ECO:0007669"/>
    <property type="project" value="InterPro"/>
</dbReference>
<gene>
    <name evidence="2" type="ORF">MNBD_GAMMA18-630</name>
</gene>
<dbReference type="InterPro" id="IPR007466">
    <property type="entry name" value="Peptidyl-Arg-deiminase_porph"/>
</dbReference>
<reference evidence="2" key="1">
    <citation type="submission" date="2018-06" db="EMBL/GenBank/DDBJ databases">
        <authorList>
            <person name="Zhirakovskaya E."/>
        </authorList>
    </citation>
    <scope>NUCLEOTIDE SEQUENCE</scope>
</reference>
<accession>A0A3B0ZA92</accession>
<dbReference type="Pfam" id="PF04371">
    <property type="entry name" value="PAD_porph"/>
    <property type="match status" value="1"/>
</dbReference>
<dbReference type="PANTHER" id="PTHR31377">
    <property type="entry name" value="AGMATINE DEIMINASE-RELATED"/>
    <property type="match status" value="1"/>
</dbReference>